<comment type="cofactor">
    <cofactor evidence="1 11">
        <name>Zn(2+)</name>
        <dbReference type="ChEBI" id="CHEBI:29105"/>
    </cofactor>
</comment>
<dbReference type="InterPro" id="IPR001478">
    <property type="entry name" value="PDZ"/>
</dbReference>
<reference evidence="13 14" key="1">
    <citation type="journal article" date="2007" name="Nat. Biotechnol.">
        <title>Genome sequence and identification of candidate vaccine antigens from the animal pathogen Dichelobacter nodosus.</title>
        <authorList>
            <person name="Myers G.S."/>
            <person name="Parker D."/>
            <person name="Al-Hasani K."/>
            <person name="Kennan R.M."/>
            <person name="Seemann T."/>
            <person name="Ren Q."/>
            <person name="Badger J.H."/>
            <person name="Selengut J.D."/>
            <person name="Deboy R.T."/>
            <person name="Tettelin H."/>
            <person name="Boyce J.D."/>
            <person name="McCarl V.P."/>
            <person name="Han X."/>
            <person name="Nelson W.C."/>
            <person name="Madupu R."/>
            <person name="Mohamoud Y."/>
            <person name="Holley T."/>
            <person name="Fedorova N."/>
            <person name="Khouri H."/>
            <person name="Bottomley S.P."/>
            <person name="Whittington R.J."/>
            <person name="Adler B."/>
            <person name="Songer J.G."/>
            <person name="Rood J.I."/>
            <person name="Paulsen I.T."/>
        </authorList>
    </citation>
    <scope>NUCLEOTIDE SEQUENCE [LARGE SCALE GENOMIC DNA]</scope>
    <source>
        <strain evidence="13 14">VCS1703A</strain>
    </source>
</reference>
<keyword evidence="9 11" id="KW-0482">Metalloprotease</keyword>
<dbReference type="InterPro" id="IPR041489">
    <property type="entry name" value="PDZ_6"/>
</dbReference>
<evidence type="ECO:0000256" key="6">
    <source>
        <dbReference type="ARBA" id="ARBA00022801"/>
    </source>
</evidence>
<comment type="similarity">
    <text evidence="3 11">Belongs to the peptidase M50B family.</text>
</comment>
<keyword evidence="14" id="KW-1185">Reference proteome</keyword>
<keyword evidence="6 11" id="KW-0378">Hydrolase</keyword>
<evidence type="ECO:0000313" key="13">
    <source>
        <dbReference type="EMBL" id="ABQ13922.1"/>
    </source>
</evidence>
<dbReference type="InterPro" id="IPR036034">
    <property type="entry name" value="PDZ_sf"/>
</dbReference>
<organism evidence="13 14">
    <name type="scientific">Dichelobacter nodosus (strain VCS1703A)</name>
    <dbReference type="NCBI Taxonomy" id="246195"/>
    <lineage>
        <taxon>Bacteria</taxon>
        <taxon>Pseudomonadati</taxon>
        <taxon>Pseudomonadota</taxon>
        <taxon>Gammaproteobacteria</taxon>
        <taxon>Cardiobacteriales</taxon>
        <taxon>Cardiobacteriaceae</taxon>
        <taxon>Dichelobacter</taxon>
    </lineage>
</organism>
<dbReference type="InterPro" id="IPR008915">
    <property type="entry name" value="Peptidase_M50"/>
</dbReference>
<dbReference type="SUPFAM" id="SSF50156">
    <property type="entry name" value="PDZ domain-like"/>
    <property type="match status" value="2"/>
</dbReference>
<comment type="subcellular location">
    <subcellularLocation>
        <location evidence="2">Membrane</location>
        <topology evidence="2">Multi-pass membrane protein</topology>
    </subcellularLocation>
</comment>
<keyword evidence="8 11" id="KW-1133">Transmembrane helix</keyword>
<dbReference type="Proteomes" id="UP000000248">
    <property type="component" value="Chromosome"/>
</dbReference>
<dbReference type="Pfam" id="PF17820">
    <property type="entry name" value="PDZ_6"/>
    <property type="match status" value="1"/>
</dbReference>
<evidence type="ECO:0000313" key="14">
    <source>
        <dbReference type="Proteomes" id="UP000000248"/>
    </source>
</evidence>
<dbReference type="NCBIfam" id="TIGR00054">
    <property type="entry name" value="RIP metalloprotease RseP"/>
    <property type="match status" value="1"/>
</dbReference>
<dbReference type="CDD" id="cd06163">
    <property type="entry name" value="S2P-M50_PDZ_RseP-like"/>
    <property type="match status" value="1"/>
</dbReference>
<feature type="transmembrane region" description="Helical" evidence="11">
    <location>
        <begin position="455"/>
        <end position="473"/>
    </location>
</feature>
<dbReference type="GO" id="GO:0046872">
    <property type="term" value="F:metal ion binding"/>
    <property type="evidence" value="ECO:0007669"/>
    <property type="project" value="UniProtKB-KW"/>
</dbReference>
<dbReference type="EMBL" id="CP000513">
    <property type="protein sequence ID" value="ABQ13922.1"/>
    <property type="molecule type" value="Genomic_DNA"/>
</dbReference>
<accession>A5EV23</accession>
<evidence type="ECO:0000256" key="1">
    <source>
        <dbReference type="ARBA" id="ARBA00001947"/>
    </source>
</evidence>
<keyword evidence="10 11" id="KW-0472">Membrane</keyword>
<feature type="domain" description="PDZ" evidence="12">
    <location>
        <begin position="131"/>
        <end position="199"/>
    </location>
</feature>
<dbReference type="EC" id="3.4.24.-" evidence="11"/>
<dbReference type="SMART" id="SM00228">
    <property type="entry name" value="PDZ"/>
    <property type="match status" value="2"/>
</dbReference>
<dbReference type="GO" id="GO:0016020">
    <property type="term" value="C:membrane"/>
    <property type="evidence" value="ECO:0007669"/>
    <property type="project" value="UniProtKB-SubCell"/>
</dbReference>
<evidence type="ECO:0000256" key="10">
    <source>
        <dbReference type="ARBA" id="ARBA00023136"/>
    </source>
</evidence>
<evidence type="ECO:0000259" key="12">
    <source>
        <dbReference type="SMART" id="SM00228"/>
    </source>
</evidence>
<feature type="transmembrane region" description="Helical" evidence="11">
    <location>
        <begin position="15"/>
        <end position="32"/>
    </location>
</feature>
<feature type="transmembrane region" description="Helical" evidence="11">
    <location>
        <begin position="403"/>
        <end position="425"/>
    </location>
</feature>
<evidence type="ECO:0000256" key="11">
    <source>
        <dbReference type="RuleBase" id="RU362031"/>
    </source>
</evidence>
<gene>
    <name evidence="13" type="ordered locus">DNO_0716</name>
</gene>
<evidence type="ECO:0000256" key="5">
    <source>
        <dbReference type="ARBA" id="ARBA00022692"/>
    </source>
</evidence>
<dbReference type="PANTHER" id="PTHR42837:SF2">
    <property type="entry name" value="MEMBRANE METALLOPROTEASE ARASP2, CHLOROPLASTIC-RELATED"/>
    <property type="match status" value="1"/>
</dbReference>
<keyword evidence="7 11" id="KW-0862">Zinc</keyword>
<evidence type="ECO:0000256" key="8">
    <source>
        <dbReference type="ARBA" id="ARBA00022989"/>
    </source>
</evidence>
<keyword evidence="11" id="KW-0479">Metal-binding</keyword>
<protein>
    <recommendedName>
        <fullName evidence="11">Zinc metalloprotease</fullName>
        <ecNumber evidence="11">3.4.24.-</ecNumber>
    </recommendedName>
</protein>
<evidence type="ECO:0000256" key="9">
    <source>
        <dbReference type="ARBA" id="ARBA00023049"/>
    </source>
</evidence>
<dbReference type="PANTHER" id="PTHR42837">
    <property type="entry name" value="REGULATOR OF SIGMA-E PROTEASE RSEP"/>
    <property type="match status" value="1"/>
</dbReference>
<dbReference type="InterPro" id="IPR004387">
    <property type="entry name" value="Pept_M50_Zn"/>
</dbReference>
<evidence type="ECO:0000256" key="4">
    <source>
        <dbReference type="ARBA" id="ARBA00022670"/>
    </source>
</evidence>
<proteinExistence type="inferred from homology"/>
<keyword evidence="4 13" id="KW-0645">Protease</keyword>
<keyword evidence="5 11" id="KW-0812">Transmembrane</keyword>
<evidence type="ECO:0000256" key="3">
    <source>
        <dbReference type="ARBA" id="ARBA00007931"/>
    </source>
</evidence>
<dbReference type="GO" id="GO:0006508">
    <property type="term" value="P:proteolysis"/>
    <property type="evidence" value="ECO:0007669"/>
    <property type="project" value="UniProtKB-KW"/>
</dbReference>
<dbReference type="STRING" id="246195.DNO_0716"/>
<feature type="domain" description="PDZ" evidence="12">
    <location>
        <begin position="221"/>
        <end position="306"/>
    </location>
</feature>
<dbReference type="Pfam" id="PF02163">
    <property type="entry name" value="Peptidase_M50"/>
    <property type="match status" value="1"/>
</dbReference>
<dbReference type="AlphaFoldDB" id="A5EV23"/>
<dbReference type="HOGENOM" id="CLU_025778_0_1_6"/>
<name>A5EV23_DICNV</name>
<evidence type="ECO:0000256" key="2">
    <source>
        <dbReference type="ARBA" id="ARBA00004141"/>
    </source>
</evidence>
<dbReference type="Gene3D" id="2.30.42.10">
    <property type="match status" value="2"/>
</dbReference>
<dbReference type="eggNOG" id="COG0750">
    <property type="taxonomic scope" value="Bacteria"/>
</dbReference>
<dbReference type="KEGG" id="dno:DNO_0716"/>
<dbReference type="GO" id="GO:0004222">
    <property type="term" value="F:metalloendopeptidase activity"/>
    <property type="evidence" value="ECO:0007669"/>
    <property type="project" value="InterPro"/>
</dbReference>
<sequence length="481" mass="53479">MGVLVTNTWYGCMNILWGILGFIVTIGILVGVHEWGHFAVARFFDVKILRFSLGFGSPIISWTGKKDGTRYTLAPIPLGGFVQMYGESEHESSENALDYHRTFTAKPAWQRFFIIFAGPAINLIFAVLIFALLFMTGVEGISPTVLHVQEHSLAAQAGLQRGDVLTAINDHKILLAADAHIAFVGAPRKSISVQYRRDDALYQTTLNLSSLRAGDEQQMPNRLGLYLADDWWPAIVDRVITAENAADLGVKEVQFFAGEALGLQSGDKIIAIDGMSLADDRAIFELSEQLSNRAQQKIRLTVMRGEKELHLSGILGSREIRGKTYGFLGVTWKRAPNKDFFEQYQIVERYDFLPALVKGAQKTGYYIHLTFSMFGRMLTGQIGLENIGGPLTIGDAAGQTLQIGWAVFLNFLGIVSLSLAAINLLPIPMLDGGHMLFTALEMLRRKPLSERTMNVVFKIGQFVVLTFMGFVLLNDFWRYLS</sequence>
<evidence type="ECO:0000256" key="7">
    <source>
        <dbReference type="ARBA" id="ARBA00022833"/>
    </source>
</evidence>
<feature type="transmembrane region" description="Helical" evidence="11">
    <location>
        <begin position="112"/>
        <end position="135"/>
    </location>
</feature>